<evidence type="ECO:0000256" key="1">
    <source>
        <dbReference type="SAM" id="MobiDB-lite"/>
    </source>
</evidence>
<evidence type="ECO:0000313" key="3">
    <source>
        <dbReference type="Proteomes" id="UP001258017"/>
    </source>
</evidence>
<dbReference type="AlphaFoldDB" id="A0AAD9RF40"/>
<feature type="region of interest" description="Disordered" evidence="1">
    <location>
        <begin position="54"/>
        <end position="184"/>
    </location>
</feature>
<organism evidence="2 3">
    <name type="scientific">Odynerus spinipes</name>
    <dbReference type="NCBI Taxonomy" id="1348599"/>
    <lineage>
        <taxon>Eukaryota</taxon>
        <taxon>Metazoa</taxon>
        <taxon>Ecdysozoa</taxon>
        <taxon>Arthropoda</taxon>
        <taxon>Hexapoda</taxon>
        <taxon>Insecta</taxon>
        <taxon>Pterygota</taxon>
        <taxon>Neoptera</taxon>
        <taxon>Endopterygota</taxon>
        <taxon>Hymenoptera</taxon>
        <taxon>Apocrita</taxon>
        <taxon>Aculeata</taxon>
        <taxon>Vespoidea</taxon>
        <taxon>Vespidae</taxon>
        <taxon>Eumeninae</taxon>
        <taxon>Odynerus</taxon>
    </lineage>
</organism>
<protein>
    <submittedName>
        <fullName evidence="2">Uncharacterized protein</fullName>
    </submittedName>
</protein>
<dbReference type="EMBL" id="JAIFRP010000909">
    <property type="protein sequence ID" value="KAK2577896.1"/>
    <property type="molecule type" value="Genomic_DNA"/>
</dbReference>
<proteinExistence type="predicted"/>
<reference evidence="2" key="2">
    <citation type="journal article" date="2023" name="Commun. Biol.">
        <title>Intrasexual cuticular hydrocarbon dimorphism in a wasp sheds light on hydrocarbon biosynthesis genes in Hymenoptera.</title>
        <authorList>
            <person name="Moris V.C."/>
            <person name="Podsiadlowski L."/>
            <person name="Martin S."/>
            <person name="Oeyen J.P."/>
            <person name="Donath A."/>
            <person name="Petersen M."/>
            <person name="Wilbrandt J."/>
            <person name="Misof B."/>
            <person name="Liedtke D."/>
            <person name="Thamm M."/>
            <person name="Scheiner R."/>
            <person name="Schmitt T."/>
            <person name="Niehuis O."/>
        </authorList>
    </citation>
    <scope>NUCLEOTIDE SEQUENCE</scope>
    <source>
        <strain evidence="2">GBR_01_08_01A</strain>
    </source>
</reference>
<feature type="non-terminal residue" evidence="2">
    <location>
        <position position="234"/>
    </location>
</feature>
<accession>A0AAD9RF40</accession>
<dbReference type="Proteomes" id="UP001258017">
    <property type="component" value="Unassembled WGS sequence"/>
</dbReference>
<name>A0AAD9RF40_9HYME</name>
<feature type="compositionally biased region" description="Basic and acidic residues" evidence="1">
    <location>
        <begin position="199"/>
        <end position="220"/>
    </location>
</feature>
<reference evidence="2" key="1">
    <citation type="submission" date="2021-08" db="EMBL/GenBank/DDBJ databases">
        <authorList>
            <person name="Misof B."/>
            <person name="Oliver O."/>
            <person name="Podsiadlowski L."/>
            <person name="Donath A."/>
            <person name="Peters R."/>
            <person name="Mayer C."/>
            <person name="Rust J."/>
            <person name="Gunkel S."/>
            <person name="Lesny P."/>
            <person name="Martin S."/>
            <person name="Oeyen J.P."/>
            <person name="Petersen M."/>
            <person name="Panagiotis P."/>
            <person name="Wilbrandt J."/>
            <person name="Tanja T."/>
        </authorList>
    </citation>
    <scope>NUCLEOTIDE SEQUENCE</scope>
    <source>
        <strain evidence="2">GBR_01_08_01A</strain>
        <tissue evidence="2">Thorax + abdomen</tissue>
    </source>
</reference>
<evidence type="ECO:0000313" key="2">
    <source>
        <dbReference type="EMBL" id="KAK2577896.1"/>
    </source>
</evidence>
<keyword evidence="3" id="KW-1185">Reference proteome</keyword>
<feature type="region of interest" description="Disordered" evidence="1">
    <location>
        <begin position="199"/>
        <end position="234"/>
    </location>
</feature>
<feature type="compositionally biased region" description="Basic and acidic residues" evidence="1">
    <location>
        <begin position="148"/>
        <end position="157"/>
    </location>
</feature>
<sequence length="234" mass="25723">MAENSIDFDTSTSIWVSGLSEEQVAEELRRRHLPDSGRLSTMRLRLIKELRKVGRSVRSDGAGPSTLVYEEGPPVGLPPTPRTSITPPGTGMGIPPYGGPPRTLSPFPDVSEETGDDEARRPVGSSVLRGPGQREAIAATRIEGPPTRSRENPDERPVLSGGSTGNPRGKNTGGQSLNEAREMRELSERMLAVLRVLEEDLPRRLERAEQEMPRRTERSPPRRARHARNIVATE</sequence>
<gene>
    <name evidence="2" type="ORF">KPH14_000917</name>
</gene>
<comment type="caution">
    <text evidence="2">The sequence shown here is derived from an EMBL/GenBank/DDBJ whole genome shotgun (WGS) entry which is preliminary data.</text>
</comment>